<gene>
    <name evidence="2" type="ORF">F4557_002572</name>
</gene>
<organism evidence="2 3">
    <name type="scientific">Actinomadura livida</name>
    <dbReference type="NCBI Taxonomy" id="79909"/>
    <lineage>
        <taxon>Bacteria</taxon>
        <taxon>Bacillati</taxon>
        <taxon>Actinomycetota</taxon>
        <taxon>Actinomycetes</taxon>
        <taxon>Streptosporangiales</taxon>
        <taxon>Thermomonosporaceae</taxon>
        <taxon>Actinomadura</taxon>
    </lineage>
</organism>
<feature type="region of interest" description="Disordered" evidence="1">
    <location>
        <begin position="19"/>
        <end position="42"/>
    </location>
</feature>
<proteinExistence type="predicted"/>
<reference evidence="2 3" key="1">
    <citation type="submission" date="2020-08" db="EMBL/GenBank/DDBJ databases">
        <title>Sequencing the genomes of 1000 actinobacteria strains.</title>
        <authorList>
            <person name="Klenk H.-P."/>
        </authorList>
    </citation>
    <scope>NUCLEOTIDE SEQUENCE [LARGE SCALE GENOMIC DNA]</scope>
    <source>
        <strain evidence="2 3">DSM 44772</strain>
    </source>
</reference>
<protein>
    <submittedName>
        <fullName evidence="2">Uncharacterized protein</fullName>
    </submittedName>
</protein>
<dbReference type="Proteomes" id="UP000549343">
    <property type="component" value="Unassembled WGS sequence"/>
</dbReference>
<name>A0A7W7MXR1_9ACTN</name>
<accession>A0A7W7MXR1</accession>
<comment type="caution">
    <text evidence="2">The sequence shown here is derived from an EMBL/GenBank/DDBJ whole genome shotgun (WGS) entry which is preliminary data.</text>
</comment>
<evidence type="ECO:0000313" key="2">
    <source>
        <dbReference type="EMBL" id="MBB4774154.1"/>
    </source>
</evidence>
<dbReference type="AlphaFoldDB" id="A0A7W7MXR1"/>
<evidence type="ECO:0000256" key="1">
    <source>
        <dbReference type="SAM" id="MobiDB-lite"/>
    </source>
</evidence>
<dbReference type="EMBL" id="JACHMV010000001">
    <property type="protein sequence ID" value="MBB4774154.1"/>
    <property type="molecule type" value="Genomic_DNA"/>
</dbReference>
<sequence>MAAIGHDCLRKRFDTELAKSPPIHHSDEPDKSPNCGALTRPR</sequence>
<evidence type="ECO:0000313" key="3">
    <source>
        <dbReference type="Proteomes" id="UP000549343"/>
    </source>
</evidence>